<dbReference type="InterPro" id="IPR015422">
    <property type="entry name" value="PyrdxlP-dep_Trfase_small"/>
</dbReference>
<comment type="caution">
    <text evidence="6">The sequence shown here is derived from an EMBL/GenBank/DDBJ whole genome shotgun (WGS) entry which is preliminary data.</text>
</comment>
<reference evidence="6 7" key="1">
    <citation type="journal article" date="2016" name="Nat. Commun.">
        <title>Thousands of microbial genomes shed light on interconnected biogeochemical processes in an aquifer system.</title>
        <authorList>
            <person name="Anantharaman K."/>
            <person name="Brown C.T."/>
            <person name="Hug L.A."/>
            <person name="Sharon I."/>
            <person name="Castelle C.J."/>
            <person name="Probst A.J."/>
            <person name="Thomas B.C."/>
            <person name="Singh A."/>
            <person name="Wilkins M.J."/>
            <person name="Karaoz U."/>
            <person name="Brodie E.L."/>
            <person name="Williams K.H."/>
            <person name="Hubbard S.S."/>
            <person name="Banfield J.F."/>
        </authorList>
    </citation>
    <scope>NUCLEOTIDE SEQUENCE [LARGE SCALE GENOMIC DNA]</scope>
</reference>
<dbReference type="GO" id="GO:0008483">
    <property type="term" value="F:transaminase activity"/>
    <property type="evidence" value="ECO:0007669"/>
    <property type="project" value="TreeGrafter"/>
</dbReference>
<keyword evidence="1 4" id="KW-0663">Pyridoxal phosphate</keyword>
<evidence type="ECO:0000256" key="3">
    <source>
        <dbReference type="PIRSR" id="PIRSR000390-1"/>
    </source>
</evidence>
<sequence>MKKKYEPAFNKTVPITEPTLPDPEKLIGKYKKIITSGMLTNASTVKKFEENVARYLGVKHAVALNSCTSGLILMMKVLELKGEVILPSFTFHATAHAVVWNGLTPVFVDCDPKNYNIDPKQVEKAITPKTSAILAVHLFGNPANVEALEKIAKKHKLRLIFDAAHAFGSKYRGKHVGGFGDGESFSLSPTKLLTAGEGGIVATNNKALAEKLKIARNYGDSGNYDCEFSGFNARMSELNALIGIESLKILEKNVKRRNKIAELYKFKLSRMAGIEFQQIDPANRSTFKDFSIYIDENKFGMSRDELYNRLLAENIIVKKYFYPPVHKQKAFLQIRTYNDNLKNTVRITDRVVSLPLYSHIDIKTVNKICEVIGRLSLG</sequence>
<dbReference type="GO" id="GO:0030170">
    <property type="term" value="F:pyridoxal phosphate binding"/>
    <property type="evidence" value="ECO:0007669"/>
    <property type="project" value="TreeGrafter"/>
</dbReference>
<evidence type="ECO:0000256" key="5">
    <source>
        <dbReference type="RuleBase" id="RU004508"/>
    </source>
</evidence>
<evidence type="ECO:0000256" key="4">
    <source>
        <dbReference type="PIRSR" id="PIRSR000390-2"/>
    </source>
</evidence>
<dbReference type="PIRSF" id="PIRSF000390">
    <property type="entry name" value="PLP_StrS"/>
    <property type="match status" value="1"/>
</dbReference>
<evidence type="ECO:0000313" key="7">
    <source>
        <dbReference type="Proteomes" id="UP000179242"/>
    </source>
</evidence>
<dbReference type="CDD" id="cd00616">
    <property type="entry name" value="AHBA_syn"/>
    <property type="match status" value="1"/>
</dbReference>
<evidence type="ECO:0000313" key="6">
    <source>
        <dbReference type="EMBL" id="OGC39429.1"/>
    </source>
</evidence>
<name>A0A1F4U3H3_UNCSA</name>
<organism evidence="6 7">
    <name type="scientific">candidate division WOR-1 bacterium RIFOXYC2_FULL_46_14</name>
    <dbReference type="NCBI Taxonomy" id="1802587"/>
    <lineage>
        <taxon>Bacteria</taxon>
        <taxon>Bacillati</taxon>
        <taxon>Saganbacteria</taxon>
    </lineage>
</organism>
<evidence type="ECO:0000256" key="1">
    <source>
        <dbReference type="ARBA" id="ARBA00022898"/>
    </source>
</evidence>
<dbReference type="InterPro" id="IPR015421">
    <property type="entry name" value="PyrdxlP-dep_Trfase_major"/>
</dbReference>
<dbReference type="PANTHER" id="PTHR30244:SF9">
    <property type="entry name" value="PROTEIN RV3402C"/>
    <property type="match status" value="1"/>
</dbReference>
<comment type="similarity">
    <text evidence="2 5">Belongs to the DegT/DnrJ/EryC1 family.</text>
</comment>
<accession>A0A1F4U3H3</accession>
<feature type="active site" description="Proton acceptor" evidence="3">
    <location>
        <position position="191"/>
    </location>
</feature>
<evidence type="ECO:0008006" key="8">
    <source>
        <dbReference type="Google" id="ProtNLM"/>
    </source>
</evidence>
<dbReference type="Gene3D" id="3.40.640.10">
    <property type="entry name" value="Type I PLP-dependent aspartate aminotransferase-like (Major domain)"/>
    <property type="match status" value="1"/>
</dbReference>
<dbReference type="PANTHER" id="PTHR30244">
    <property type="entry name" value="TRANSAMINASE"/>
    <property type="match status" value="1"/>
</dbReference>
<dbReference type="SUPFAM" id="SSF53383">
    <property type="entry name" value="PLP-dependent transferases"/>
    <property type="match status" value="1"/>
</dbReference>
<evidence type="ECO:0000256" key="2">
    <source>
        <dbReference type="ARBA" id="ARBA00037999"/>
    </source>
</evidence>
<dbReference type="InterPro" id="IPR015424">
    <property type="entry name" value="PyrdxlP-dep_Trfase"/>
</dbReference>
<proteinExistence type="inferred from homology"/>
<dbReference type="Gene3D" id="3.90.1150.10">
    <property type="entry name" value="Aspartate Aminotransferase, domain 1"/>
    <property type="match status" value="1"/>
</dbReference>
<protein>
    <recommendedName>
        <fullName evidence="8">Aminotransferase</fullName>
    </recommendedName>
</protein>
<feature type="modified residue" description="N6-(pyridoxal phosphate)lysine" evidence="4">
    <location>
        <position position="191"/>
    </location>
</feature>
<dbReference type="Proteomes" id="UP000179242">
    <property type="component" value="Unassembled WGS sequence"/>
</dbReference>
<dbReference type="GO" id="GO:0000271">
    <property type="term" value="P:polysaccharide biosynthetic process"/>
    <property type="evidence" value="ECO:0007669"/>
    <property type="project" value="TreeGrafter"/>
</dbReference>
<dbReference type="EMBL" id="MEUJ01000008">
    <property type="protein sequence ID" value="OGC39429.1"/>
    <property type="molecule type" value="Genomic_DNA"/>
</dbReference>
<dbReference type="AlphaFoldDB" id="A0A1F4U3H3"/>
<dbReference type="InterPro" id="IPR000653">
    <property type="entry name" value="DegT/StrS_aminotransferase"/>
</dbReference>
<dbReference type="Pfam" id="PF01041">
    <property type="entry name" value="DegT_DnrJ_EryC1"/>
    <property type="match status" value="1"/>
</dbReference>
<gene>
    <name evidence="6" type="ORF">A2438_07675</name>
</gene>